<dbReference type="AlphaFoldDB" id="A0A1H5RYS2"/>
<organism evidence="1 2">
    <name type="scientific">Algoriphagus boritolerans DSM 17298 = JCM 18970</name>
    <dbReference type="NCBI Taxonomy" id="1120964"/>
    <lineage>
        <taxon>Bacteria</taxon>
        <taxon>Pseudomonadati</taxon>
        <taxon>Bacteroidota</taxon>
        <taxon>Cytophagia</taxon>
        <taxon>Cytophagales</taxon>
        <taxon>Cyclobacteriaceae</taxon>
        <taxon>Algoriphagus</taxon>
    </lineage>
</organism>
<evidence type="ECO:0000313" key="1">
    <source>
        <dbReference type="EMBL" id="SEF43506.1"/>
    </source>
</evidence>
<reference evidence="2" key="1">
    <citation type="submission" date="2016-10" db="EMBL/GenBank/DDBJ databases">
        <authorList>
            <person name="Varghese N."/>
            <person name="Submissions S."/>
        </authorList>
    </citation>
    <scope>NUCLEOTIDE SEQUENCE [LARGE SCALE GENOMIC DNA]</scope>
    <source>
        <strain evidence="2">DSM 17298</strain>
    </source>
</reference>
<dbReference type="Proteomes" id="UP000236736">
    <property type="component" value="Unassembled WGS sequence"/>
</dbReference>
<accession>A0A1H5RYS2</accession>
<dbReference type="RefSeq" id="WP_160111186.1">
    <property type="nucleotide sequence ID" value="NZ_BBFN01000001.1"/>
</dbReference>
<sequence>MPWILNYDGKSLLVLLLLFSSISVAQAQLSSGFGLKGGLNYNTSGK</sequence>
<name>A0A1H5RYS2_9BACT</name>
<dbReference type="STRING" id="1120964.GCA_001313265_00280"/>
<keyword evidence="2" id="KW-1185">Reference proteome</keyword>
<gene>
    <name evidence="1" type="ORF">SAMN03080598_00192</name>
</gene>
<proteinExistence type="predicted"/>
<protein>
    <recommendedName>
        <fullName evidence="3">PorT family protein</fullName>
    </recommendedName>
</protein>
<evidence type="ECO:0000313" key="2">
    <source>
        <dbReference type="Proteomes" id="UP000236736"/>
    </source>
</evidence>
<dbReference type="EMBL" id="FNVR01000001">
    <property type="protein sequence ID" value="SEF43506.1"/>
    <property type="molecule type" value="Genomic_DNA"/>
</dbReference>
<evidence type="ECO:0008006" key="3">
    <source>
        <dbReference type="Google" id="ProtNLM"/>
    </source>
</evidence>